<name>A0ABV6QQD0_9ACTN</name>
<dbReference type="Gene3D" id="3.10.129.10">
    <property type="entry name" value="Hotdog Thioesterase"/>
    <property type="match status" value="1"/>
</dbReference>
<dbReference type="PANTHER" id="PTHR36934:SF1">
    <property type="entry name" value="THIOESTERASE DOMAIN-CONTAINING PROTEIN"/>
    <property type="match status" value="1"/>
</dbReference>
<proteinExistence type="predicted"/>
<comment type="caution">
    <text evidence="2">The sequence shown here is derived from an EMBL/GenBank/DDBJ whole genome shotgun (WGS) entry which is preliminary data.</text>
</comment>
<dbReference type="PANTHER" id="PTHR36934">
    <property type="entry name" value="BLR0278 PROTEIN"/>
    <property type="match status" value="1"/>
</dbReference>
<sequence length="127" mass="13382">MAPVRVGMQASVTAPVTEADTAEAGGSGDLPVLASPRLLSWAEEACCDAIAKELADGATSVGSRFEFQHLAPSPVGELITVTATVQYVDGKLVRFDVVASHGDERIVASGTITRVIVDSTRFLRRLR</sequence>
<evidence type="ECO:0000313" key="2">
    <source>
        <dbReference type="EMBL" id="MFC0626839.1"/>
    </source>
</evidence>
<dbReference type="InterPro" id="IPR025540">
    <property type="entry name" value="FlK"/>
</dbReference>
<keyword evidence="3" id="KW-1185">Reference proteome</keyword>
<evidence type="ECO:0000313" key="3">
    <source>
        <dbReference type="Proteomes" id="UP001589890"/>
    </source>
</evidence>
<protein>
    <submittedName>
        <fullName evidence="2">Thioesterase family protein</fullName>
    </submittedName>
</protein>
<reference evidence="2 3" key="1">
    <citation type="submission" date="2024-09" db="EMBL/GenBank/DDBJ databases">
        <authorList>
            <person name="Sun Q."/>
            <person name="Mori K."/>
        </authorList>
    </citation>
    <scope>NUCLEOTIDE SEQUENCE [LARGE SCALE GENOMIC DNA]</scope>
    <source>
        <strain evidence="2 3">CGMCC 1.15906</strain>
    </source>
</reference>
<dbReference type="Proteomes" id="UP001589890">
    <property type="component" value="Unassembled WGS sequence"/>
</dbReference>
<evidence type="ECO:0000259" key="1">
    <source>
        <dbReference type="Pfam" id="PF22636"/>
    </source>
</evidence>
<dbReference type="InterPro" id="IPR029069">
    <property type="entry name" value="HotDog_dom_sf"/>
</dbReference>
<gene>
    <name evidence="2" type="ORF">ACFFGN_22355</name>
</gene>
<dbReference type="EMBL" id="JBHLTC010000029">
    <property type="protein sequence ID" value="MFC0626839.1"/>
    <property type="molecule type" value="Genomic_DNA"/>
</dbReference>
<dbReference type="PIRSF" id="PIRSF014972">
    <property type="entry name" value="FlK"/>
    <property type="match status" value="1"/>
</dbReference>
<dbReference type="SUPFAM" id="SSF54637">
    <property type="entry name" value="Thioesterase/thiol ester dehydrase-isomerase"/>
    <property type="match status" value="1"/>
</dbReference>
<dbReference type="InterPro" id="IPR054485">
    <property type="entry name" value="FlK-like_dom"/>
</dbReference>
<organism evidence="2 3">
    <name type="scientific">Kribbella deserti</name>
    <dbReference type="NCBI Taxonomy" id="1926257"/>
    <lineage>
        <taxon>Bacteria</taxon>
        <taxon>Bacillati</taxon>
        <taxon>Actinomycetota</taxon>
        <taxon>Actinomycetes</taxon>
        <taxon>Propionibacteriales</taxon>
        <taxon>Kribbellaceae</taxon>
        <taxon>Kribbella</taxon>
    </lineage>
</organism>
<accession>A0ABV6QQD0</accession>
<feature type="domain" description="Fluoroacetyl-CoA-specific thioesterase-like" evidence="1">
    <location>
        <begin position="16"/>
        <end position="119"/>
    </location>
</feature>
<dbReference type="CDD" id="cd03440">
    <property type="entry name" value="hot_dog"/>
    <property type="match status" value="1"/>
</dbReference>
<dbReference type="Pfam" id="PF22636">
    <property type="entry name" value="FlK"/>
    <property type="match status" value="1"/>
</dbReference>
<dbReference type="RefSeq" id="WP_380050879.1">
    <property type="nucleotide sequence ID" value="NZ_JBHLTC010000029.1"/>
</dbReference>